<gene>
    <name evidence="1" type="ORF">FC38_GL001665</name>
</gene>
<evidence type="ECO:0000313" key="1">
    <source>
        <dbReference type="EMBL" id="KRN08816.1"/>
    </source>
</evidence>
<protein>
    <recommendedName>
        <fullName evidence="3">HTH tetR-type domain-containing protein</fullName>
    </recommendedName>
</protein>
<evidence type="ECO:0008006" key="3">
    <source>
        <dbReference type="Google" id="ProtNLM"/>
    </source>
</evidence>
<dbReference type="Proteomes" id="UP000051521">
    <property type="component" value="Unassembled WGS sequence"/>
</dbReference>
<keyword evidence="2" id="KW-1185">Reference proteome</keyword>
<accession>A0ABR5PTB2</accession>
<name>A0ABR5PTB2_9LACO</name>
<dbReference type="EMBL" id="AYZO01000067">
    <property type="protein sequence ID" value="KRN08816.1"/>
    <property type="molecule type" value="Genomic_DNA"/>
</dbReference>
<dbReference type="Gene3D" id="1.10.357.10">
    <property type="entry name" value="Tetracycline Repressor, domain 2"/>
    <property type="match status" value="1"/>
</dbReference>
<proteinExistence type="predicted"/>
<comment type="caution">
    <text evidence="1">The sequence shown here is derived from an EMBL/GenBank/DDBJ whole genome shotgun (WGS) entry which is preliminary data.</text>
</comment>
<evidence type="ECO:0000313" key="2">
    <source>
        <dbReference type="Proteomes" id="UP000051521"/>
    </source>
</evidence>
<reference evidence="1 2" key="1">
    <citation type="journal article" date="2015" name="Genome Announc.">
        <title>Expanding the biotechnology potential of lactobacilli through comparative genomics of 213 strains and associated genera.</title>
        <authorList>
            <person name="Sun Z."/>
            <person name="Harris H.M."/>
            <person name="McCann A."/>
            <person name="Guo C."/>
            <person name="Argimon S."/>
            <person name="Zhang W."/>
            <person name="Yang X."/>
            <person name="Jeffery I.B."/>
            <person name="Cooney J.C."/>
            <person name="Kagawa T.F."/>
            <person name="Liu W."/>
            <person name="Song Y."/>
            <person name="Salvetti E."/>
            <person name="Wrobel A."/>
            <person name="Rasinkangas P."/>
            <person name="Parkhill J."/>
            <person name="Rea M.C."/>
            <person name="O'Sullivan O."/>
            <person name="Ritari J."/>
            <person name="Douillard F.P."/>
            <person name="Paul Ross R."/>
            <person name="Yang R."/>
            <person name="Briner A.E."/>
            <person name="Felis G.E."/>
            <person name="de Vos W.M."/>
            <person name="Barrangou R."/>
            <person name="Klaenhammer T.R."/>
            <person name="Caufield P.W."/>
            <person name="Cui Y."/>
            <person name="Zhang H."/>
            <person name="O'Toole P.W."/>
        </authorList>
    </citation>
    <scope>NUCLEOTIDE SEQUENCE [LARGE SCALE GENOMIC DNA]</scope>
    <source>
        <strain evidence="1 2">DSM 23908</strain>
    </source>
</reference>
<sequence>MLRVQGPDIVFVILLFGGNILENSAIPCVQFVLKQSMTKAVISSYSISKYCKSARMSRSTFYRTFENGKVDLLYKGLEESLKDSLMPKKFDKTMRMSIYRGLKEIEAEKNFYLSIYKITRMEDRSIIRVRLKKLAYQIVMKYADKFEGLPKRKGKTLGNLIYNNISEWITHGCLENVNEIYQQLELLLPQVEGHRCSDNNK</sequence>
<organism evidence="1 2">
    <name type="scientific">Lactobacillus gigeriorum DSM 23908 = CRBIP 24.85</name>
    <dbReference type="NCBI Taxonomy" id="1423751"/>
    <lineage>
        <taxon>Bacteria</taxon>
        <taxon>Bacillati</taxon>
        <taxon>Bacillota</taxon>
        <taxon>Bacilli</taxon>
        <taxon>Lactobacillales</taxon>
        <taxon>Lactobacillaceae</taxon>
        <taxon>Lactobacillus</taxon>
    </lineage>
</organism>